<evidence type="ECO:0000313" key="4">
    <source>
        <dbReference type="Proteomes" id="UP001200034"/>
    </source>
</evidence>
<dbReference type="Pfam" id="PF13638">
    <property type="entry name" value="PIN_4"/>
    <property type="match status" value="1"/>
</dbReference>
<feature type="region of interest" description="Disordered" evidence="1">
    <location>
        <begin position="18"/>
        <end position="50"/>
    </location>
</feature>
<evidence type="ECO:0000259" key="2">
    <source>
        <dbReference type="SMART" id="SM00670"/>
    </source>
</evidence>
<dbReference type="AlphaFoldDB" id="A0AAD4KAI7"/>
<dbReference type="PANTHER" id="PTHR16161:SF0">
    <property type="entry name" value="TRANSCRIPTIONAL PROTEIN SWT1"/>
    <property type="match status" value="1"/>
</dbReference>
<dbReference type="Proteomes" id="UP001200034">
    <property type="component" value="Unassembled WGS sequence"/>
</dbReference>
<feature type="domain" description="PIN" evidence="2">
    <location>
        <begin position="271"/>
        <end position="395"/>
    </location>
</feature>
<accession>A0AAD4KAI7</accession>
<organism evidence="3 4">
    <name type="scientific">Drosophila rubida</name>
    <dbReference type="NCBI Taxonomy" id="30044"/>
    <lineage>
        <taxon>Eukaryota</taxon>
        <taxon>Metazoa</taxon>
        <taxon>Ecdysozoa</taxon>
        <taxon>Arthropoda</taxon>
        <taxon>Hexapoda</taxon>
        <taxon>Insecta</taxon>
        <taxon>Pterygota</taxon>
        <taxon>Neoptera</taxon>
        <taxon>Endopterygota</taxon>
        <taxon>Diptera</taxon>
        <taxon>Brachycera</taxon>
        <taxon>Muscomorpha</taxon>
        <taxon>Ephydroidea</taxon>
        <taxon>Drosophilidae</taxon>
        <taxon>Drosophila</taxon>
    </lineage>
</organism>
<feature type="region of interest" description="Disordered" evidence="1">
    <location>
        <begin position="182"/>
        <end position="213"/>
    </location>
</feature>
<reference evidence="3" key="1">
    <citation type="journal article" date="2021" name="Mol. Ecol. Resour.">
        <title>Phylogenomic analyses of the genus Drosophila reveals genomic signals of climate adaptation.</title>
        <authorList>
            <person name="Li F."/>
            <person name="Rane R.V."/>
            <person name="Luria V."/>
            <person name="Xiong Z."/>
            <person name="Chen J."/>
            <person name="Li Z."/>
            <person name="Catullo R.A."/>
            <person name="Griffin P.C."/>
            <person name="Schiffer M."/>
            <person name="Pearce S."/>
            <person name="Lee S.F."/>
            <person name="McElroy K."/>
            <person name="Stocker A."/>
            <person name="Shirriffs J."/>
            <person name="Cockerell F."/>
            <person name="Coppin C."/>
            <person name="Sgro C.M."/>
            <person name="Karger A."/>
            <person name="Cain J.W."/>
            <person name="Weber J.A."/>
            <person name="Santpere G."/>
            <person name="Kirschner M.W."/>
            <person name="Hoffmann A.A."/>
            <person name="Oakeshott J.G."/>
            <person name="Zhang G."/>
        </authorList>
    </citation>
    <scope>NUCLEOTIDE SEQUENCE</scope>
    <source>
        <strain evidence="3">BGI-SZ-2011g</strain>
    </source>
</reference>
<dbReference type="InterPro" id="IPR002716">
    <property type="entry name" value="PIN_dom"/>
</dbReference>
<dbReference type="SMART" id="SM00670">
    <property type="entry name" value="PINc"/>
    <property type="match status" value="1"/>
</dbReference>
<evidence type="ECO:0000256" key="1">
    <source>
        <dbReference type="SAM" id="MobiDB-lite"/>
    </source>
</evidence>
<keyword evidence="4" id="KW-1185">Reference proteome</keyword>
<dbReference type="SUPFAM" id="SSF88723">
    <property type="entry name" value="PIN domain-like"/>
    <property type="match status" value="1"/>
</dbReference>
<dbReference type="GO" id="GO:0005634">
    <property type="term" value="C:nucleus"/>
    <property type="evidence" value="ECO:0007669"/>
    <property type="project" value="TreeGrafter"/>
</dbReference>
<dbReference type="Gene3D" id="3.40.50.1010">
    <property type="entry name" value="5'-nuclease"/>
    <property type="match status" value="1"/>
</dbReference>
<dbReference type="InterPro" id="IPR029060">
    <property type="entry name" value="PIN-like_dom_sf"/>
</dbReference>
<dbReference type="PANTHER" id="PTHR16161">
    <property type="entry name" value="TRANSCRIPTIONAL PROTEIN SWT1"/>
    <property type="match status" value="1"/>
</dbReference>
<name>A0AAD4KAI7_9MUSC</name>
<protein>
    <recommendedName>
        <fullName evidence="2">PIN domain-containing protein</fullName>
    </recommendedName>
</protein>
<feature type="compositionally biased region" description="Low complexity" evidence="1">
    <location>
        <begin position="188"/>
        <end position="207"/>
    </location>
</feature>
<evidence type="ECO:0000313" key="3">
    <source>
        <dbReference type="EMBL" id="KAH8387114.1"/>
    </source>
</evidence>
<sequence>MSSKSELNISLKKGNHEVTVNDYADNDNTQNRLGNIRQRQSRRNRTPAQERLERLQSKLLNGRITKEKHVSKRSIRNLTNPRPTNLAERLHNVTPSTALRNFAFASQIQSAPVATPAAAASSFQSRRAIANNPFAKLSESSNSGVRSTWAKPKALIDASNRLQTNRAIISANSRLAMVQASLRQRQRVNSSEDNNNNVPNNAMTNPTNDDDEPMEIEAMDVDTEQEDIAASLEQSTTNETVADDEKTVTKSTDDVAKKASQELPERMLDHMYYVLDTNILMENLSFVDDLSRLALGDSKGSMLFIPYVVIKELDKLKDRRSEDDAKKRAAAVRAIHYLNNKFDKSLKIQGQSALEDAEHLIEVVCGDDSVVNCCVQLSSQVPKLTLLTNDANLQLKAKTSSITVASRLDLLSRYRKDFDVLQL</sequence>
<proteinExistence type="predicted"/>
<dbReference type="EMBL" id="JAJJHW010000095">
    <property type="protein sequence ID" value="KAH8387114.1"/>
    <property type="molecule type" value="Genomic_DNA"/>
</dbReference>
<gene>
    <name evidence="3" type="ORF">KR093_004855</name>
</gene>
<dbReference type="InterPro" id="IPR052626">
    <property type="entry name" value="SWT1_Regulator"/>
</dbReference>
<comment type="caution">
    <text evidence="3">The sequence shown here is derived from an EMBL/GenBank/DDBJ whole genome shotgun (WGS) entry which is preliminary data.</text>
</comment>